<protein>
    <submittedName>
        <fullName evidence="2">Uncharacterized protein</fullName>
    </submittedName>
</protein>
<dbReference type="EMBL" id="VSRR010000641">
    <property type="protein sequence ID" value="MPC18030.1"/>
    <property type="molecule type" value="Genomic_DNA"/>
</dbReference>
<keyword evidence="1" id="KW-1133">Transmembrane helix</keyword>
<comment type="caution">
    <text evidence="2">The sequence shown here is derived from an EMBL/GenBank/DDBJ whole genome shotgun (WGS) entry which is preliminary data.</text>
</comment>
<gene>
    <name evidence="2" type="ORF">E2C01_010903</name>
</gene>
<keyword evidence="3" id="KW-1185">Reference proteome</keyword>
<evidence type="ECO:0000313" key="2">
    <source>
        <dbReference type="EMBL" id="MPC18030.1"/>
    </source>
</evidence>
<evidence type="ECO:0000256" key="1">
    <source>
        <dbReference type="SAM" id="Phobius"/>
    </source>
</evidence>
<proteinExistence type="predicted"/>
<evidence type="ECO:0000313" key="3">
    <source>
        <dbReference type="Proteomes" id="UP000324222"/>
    </source>
</evidence>
<feature type="transmembrane region" description="Helical" evidence="1">
    <location>
        <begin position="44"/>
        <end position="70"/>
    </location>
</feature>
<feature type="transmembrane region" description="Helical" evidence="1">
    <location>
        <begin position="12"/>
        <end position="32"/>
    </location>
</feature>
<keyword evidence="1" id="KW-0812">Transmembrane</keyword>
<dbReference type="Proteomes" id="UP000324222">
    <property type="component" value="Unassembled WGS sequence"/>
</dbReference>
<dbReference type="AlphaFoldDB" id="A0A5B7D9N6"/>
<reference evidence="2 3" key="1">
    <citation type="submission" date="2019-05" db="EMBL/GenBank/DDBJ databases">
        <title>Another draft genome of Portunus trituberculatus and its Hox gene families provides insights of decapod evolution.</title>
        <authorList>
            <person name="Jeong J.-H."/>
            <person name="Song I."/>
            <person name="Kim S."/>
            <person name="Choi T."/>
            <person name="Kim D."/>
            <person name="Ryu S."/>
            <person name="Kim W."/>
        </authorList>
    </citation>
    <scope>NUCLEOTIDE SEQUENCE [LARGE SCALE GENOMIC DNA]</scope>
    <source>
        <tissue evidence="2">Muscle</tissue>
    </source>
</reference>
<name>A0A5B7D9N6_PORTR</name>
<accession>A0A5B7D9N6</accession>
<keyword evidence="1" id="KW-0472">Membrane</keyword>
<sequence length="80" mass="8610">MNEGSVNDREELGLFFPLVASGEALFLASAASPPHIHGFPFLSTLLVSVKAACCSSLIYGGLEVFIVDFLRDKRLSAPLR</sequence>
<organism evidence="2 3">
    <name type="scientific">Portunus trituberculatus</name>
    <name type="common">Swimming crab</name>
    <name type="synonym">Neptunus trituberculatus</name>
    <dbReference type="NCBI Taxonomy" id="210409"/>
    <lineage>
        <taxon>Eukaryota</taxon>
        <taxon>Metazoa</taxon>
        <taxon>Ecdysozoa</taxon>
        <taxon>Arthropoda</taxon>
        <taxon>Crustacea</taxon>
        <taxon>Multicrustacea</taxon>
        <taxon>Malacostraca</taxon>
        <taxon>Eumalacostraca</taxon>
        <taxon>Eucarida</taxon>
        <taxon>Decapoda</taxon>
        <taxon>Pleocyemata</taxon>
        <taxon>Brachyura</taxon>
        <taxon>Eubrachyura</taxon>
        <taxon>Portunoidea</taxon>
        <taxon>Portunidae</taxon>
        <taxon>Portuninae</taxon>
        <taxon>Portunus</taxon>
    </lineage>
</organism>